<accession>A0ABT1N388</accession>
<feature type="non-terminal residue" evidence="1">
    <location>
        <position position="51"/>
    </location>
</feature>
<protein>
    <submittedName>
        <fullName evidence="1">ISL3 family transposase</fullName>
    </submittedName>
</protein>
<evidence type="ECO:0000313" key="1">
    <source>
        <dbReference type="EMBL" id="MCQ1059210.1"/>
    </source>
</evidence>
<evidence type="ECO:0000313" key="2">
    <source>
        <dbReference type="Proteomes" id="UP001524460"/>
    </source>
</evidence>
<sequence length="51" mass="5673">MSSLSSSLFSFKGQCVESFSVVEDSQSVLVRCRRDRRFKVREPIAGASCTV</sequence>
<keyword evidence="2" id="KW-1185">Reference proteome</keyword>
<comment type="caution">
    <text evidence="1">The sequence shown here is derived from an EMBL/GenBank/DDBJ whole genome shotgun (WGS) entry which is preliminary data.</text>
</comment>
<gene>
    <name evidence="1" type="ORF">NHN17_14240</name>
</gene>
<reference evidence="1 2" key="1">
    <citation type="submission" date="2022-07" db="EMBL/GenBank/DDBJ databases">
        <title>Photobacterium pectinilyticum sp. nov., a marine bacterium isolated from surface seawater of Qingdao offshore.</title>
        <authorList>
            <person name="Wang X."/>
        </authorList>
    </citation>
    <scope>NUCLEOTIDE SEQUENCE [LARGE SCALE GENOMIC DNA]</scope>
    <source>
        <strain evidence="1 2">ZSDE20</strain>
    </source>
</reference>
<proteinExistence type="predicted"/>
<dbReference type="EMBL" id="JANEYT010000032">
    <property type="protein sequence ID" value="MCQ1059210.1"/>
    <property type="molecule type" value="Genomic_DNA"/>
</dbReference>
<name>A0ABT1N388_9GAMM</name>
<dbReference type="Proteomes" id="UP001524460">
    <property type="component" value="Unassembled WGS sequence"/>
</dbReference>
<organism evidence="1 2">
    <name type="scientific">Photobacterium pectinilyticum</name>
    <dbReference type="NCBI Taxonomy" id="2906793"/>
    <lineage>
        <taxon>Bacteria</taxon>
        <taxon>Pseudomonadati</taxon>
        <taxon>Pseudomonadota</taxon>
        <taxon>Gammaproteobacteria</taxon>
        <taxon>Vibrionales</taxon>
        <taxon>Vibrionaceae</taxon>
        <taxon>Photobacterium</taxon>
    </lineage>
</organism>